<comment type="caution">
    <text evidence="1">The sequence shown here is derived from an EMBL/GenBank/DDBJ whole genome shotgun (WGS) entry which is preliminary data.</text>
</comment>
<accession>A0ABQ1PDY6</accession>
<proteinExistence type="predicted"/>
<dbReference type="InterPro" id="IPR000801">
    <property type="entry name" value="Esterase-like"/>
</dbReference>
<protein>
    <submittedName>
        <fullName evidence="1">Esterase</fullName>
    </submittedName>
</protein>
<dbReference type="Proteomes" id="UP000597301">
    <property type="component" value="Unassembled WGS sequence"/>
</dbReference>
<dbReference type="PANTHER" id="PTHR48098">
    <property type="entry name" value="ENTEROCHELIN ESTERASE-RELATED"/>
    <property type="match status" value="1"/>
</dbReference>
<gene>
    <name evidence="1" type="ORF">GCM10011382_27120</name>
</gene>
<reference evidence="2" key="1">
    <citation type="journal article" date="2019" name="Int. J. Syst. Evol. Microbiol.">
        <title>The Global Catalogue of Microorganisms (GCM) 10K type strain sequencing project: providing services to taxonomists for standard genome sequencing and annotation.</title>
        <authorList>
            <consortium name="The Broad Institute Genomics Platform"/>
            <consortium name="The Broad Institute Genome Sequencing Center for Infectious Disease"/>
            <person name="Wu L."/>
            <person name="Ma J."/>
        </authorList>
    </citation>
    <scope>NUCLEOTIDE SEQUENCE [LARGE SCALE GENOMIC DNA]</scope>
    <source>
        <strain evidence="2">CGMCC 1.15122</strain>
    </source>
</reference>
<keyword evidence="2" id="KW-1185">Reference proteome</keyword>
<evidence type="ECO:0000313" key="2">
    <source>
        <dbReference type="Proteomes" id="UP000597301"/>
    </source>
</evidence>
<sequence>MLKKPTIARCTRWAGYVVGVFGWLTLSSMTLAGEVSREQFFSPTLGYDYPYTVYLPDGYDKQASAPYPVIYLLHGSFGNELDWATRGNLPQTADRLIEAGHLPPAVFVMPGSRSWWVDGRNEAARSAFFNDLLPHIEATYHVGTTRQLRGVGGLSAGGYGAVNFALERPDMFAAAAALSPASYVPAPPANSSATRHPAFLNKQGEFDQALWEQLNYTAHLEGYRLQVTPRPYAEQSDTPPVPLYISAGRSDVYDAEFHARQLRQTMERIQPGDVRLDLYPGGHTWRVWRASLPAALNFMFQYVGASEETLAEASGE</sequence>
<dbReference type="EMBL" id="BMHM01000005">
    <property type="protein sequence ID" value="GGC95257.1"/>
    <property type="molecule type" value="Genomic_DNA"/>
</dbReference>
<dbReference type="InterPro" id="IPR050583">
    <property type="entry name" value="Mycobacterial_A85_antigen"/>
</dbReference>
<evidence type="ECO:0000313" key="1">
    <source>
        <dbReference type="EMBL" id="GGC95257.1"/>
    </source>
</evidence>
<dbReference type="PANTHER" id="PTHR48098:SF1">
    <property type="entry name" value="DIACYLGLYCEROL ACYLTRANSFERASE_MYCOLYLTRANSFERASE AG85A"/>
    <property type="match status" value="1"/>
</dbReference>
<dbReference type="SUPFAM" id="SSF53474">
    <property type="entry name" value="alpha/beta-Hydrolases"/>
    <property type="match status" value="1"/>
</dbReference>
<dbReference type="Gene3D" id="3.40.50.1820">
    <property type="entry name" value="alpha/beta hydrolase"/>
    <property type="match status" value="1"/>
</dbReference>
<dbReference type="InterPro" id="IPR029058">
    <property type="entry name" value="AB_hydrolase_fold"/>
</dbReference>
<name>A0ABQ1PDY6_9GAMM</name>
<organism evidence="1 2">
    <name type="scientific">Vreelandella lutescens</name>
    <dbReference type="NCBI Taxonomy" id="1602943"/>
    <lineage>
        <taxon>Bacteria</taxon>
        <taxon>Pseudomonadati</taxon>
        <taxon>Pseudomonadota</taxon>
        <taxon>Gammaproteobacteria</taxon>
        <taxon>Oceanospirillales</taxon>
        <taxon>Halomonadaceae</taxon>
        <taxon>Vreelandella</taxon>
    </lineage>
</organism>
<dbReference type="Pfam" id="PF00756">
    <property type="entry name" value="Esterase"/>
    <property type="match status" value="1"/>
</dbReference>